<feature type="compositionally biased region" description="Polar residues" evidence="1">
    <location>
        <begin position="110"/>
        <end position="121"/>
    </location>
</feature>
<keyword evidence="3" id="KW-1185">Reference proteome</keyword>
<reference evidence="2 3" key="1">
    <citation type="journal article" date="2017" name="Biotechnol. Biofuels">
        <title>Differential beta-glucosidase expression as a function of carbon source availability in Talaromyces amestolkiae: a genomic and proteomic approach.</title>
        <authorList>
            <person name="de Eugenio L.I."/>
            <person name="Mendez-Liter J.A."/>
            <person name="Nieto-Dominguez M."/>
            <person name="Alonso L."/>
            <person name="Gil-Munoz J."/>
            <person name="Barriuso J."/>
            <person name="Prieto A."/>
            <person name="Martinez M.J."/>
        </authorList>
    </citation>
    <scope>NUCLEOTIDE SEQUENCE [LARGE SCALE GENOMIC DNA]</scope>
    <source>
        <strain evidence="2 3">CIB</strain>
    </source>
</reference>
<evidence type="ECO:0000313" key="2">
    <source>
        <dbReference type="EMBL" id="RAO70766.1"/>
    </source>
</evidence>
<evidence type="ECO:0000313" key="3">
    <source>
        <dbReference type="Proteomes" id="UP000249363"/>
    </source>
</evidence>
<dbReference type="AlphaFoldDB" id="A0A364L4N9"/>
<sequence>MNLYQSHLSASFGAARHEADTDSRDVFTTIKPVIPSHSCYAPLASPQHRQPERREEMLQVNPFLSVYTTRFTGLELGDRWHLKTSPYFARWLVDLLIFFIRPGCRKATKDPNNPDQYSANQRCRKRRPESTL</sequence>
<dbReference type="GeneID" id="63795994"/>
<accession>A0A364L4N9</accession>
<organism evidence="2 3">
    <name type="scientific">Talaromyces amestolkiae</name>
    <dbReference type="NCBI Taxonomy" id="1196081"/>
    <lineage>
        <taxon>Eukaryota</taxon>
        <taxon>Fungi</taxon>
        <taxon>Dikarya</taxon>
        <taxon>Ascomycota</taxon>
        <taxon>Pezizomycotina</taxon>
        <taxon>Eurotiomycetes</taxon>
        <taxon>Eurotiomycetidae</taxon>
        <taxon>Eurotiales</taxon>
        <taxon>Trichocomaceae</taxon>
        <taxon>Talaromyces</taxon>
        <taxon>Talaromyces sect. Talaromyces</taxon>
    </lineage>
</organism>
<dbReference type="EMBL" id="MIKG01000013">
    <property type="protein sequence ID" value="RAO70766.1"/>
    <property type="molecule type" value="Genomic_DNA"/>
</dbReference>
<gene>
    <name evidence="2" type="ORF">BHQ10_006778</name>
</gene>
<feature type="region of interest" description="Disordered" evidence="1">
    <location>
        <begin position="109"/>
        <end position="132"/>
    </location>
</feature>
<dbReference type="Proteomes" id="UP000249363">
    <property type="component" value="Unassembled WGS sequence"/>
</dbReference>
<feature type="compositionally biased region" description="Basic residues" evidence="1">
    <location>
        <begin position="122"/>
        <end position="132"/>
    </location>
</feature>
<protein>
    <submittedName>
        <fullName evidence="2">Uncharacterized protein</fullName>
    </submittedName>
</protein>
<comment type="caution">
    <text evidence="2">The sequence shown here is derived from an EMBL/GenBank/DDBJ whole genome shotgun (WGS) entry which is preliminary data.</text>
</comment>
<dbReference type="RefSeq" id="XP_040735282.1">
    <property type="nucleotide sequence ID" value="XM_040879401.1"/>
</dbReference>
<proteinExistence type="predicted"/>
<evidence type="ECO:0000256" key="1">
    <source>
        <dbReference type="SAM" id="MobiDB-lite"/>
    </source>
</evidence>
<name>A0A364L4N9_TALAM</name>